<feature type="transmembrane region" description="Helical" evidence="1">
    <location>
        <begin position="99"/>
        <end position="121"/>
    </location>
</feature>
<accession>A0AAW0GS20</accession>
<comment type="caution">
    <text evidence="2">The sequence shown here is derived from an EMBL/GenBank/DDBJ whole genome shotgun (WGS) entry which is preliminary data.</text>
</comment>
<evidence type="ECO:0000256" key="1">
    <source>
        <dbReference type="SAM" id="Phobius"/>
    </source>
</evidence>
<dbReference type="EMBL" id="JASBNA010000004">
    <property type="protein sequence ID" value="KAK7692341.1"/>
    <property type="molecule type" value="Genomic_DNA"/>
</dbReference>
<evidence type="ECO:0000313" key="3">
    <source>
        <dbReference type="Proteomes" id="UP001385951"/>
    </source>
</evidence>
<organism evidence="2 3">
    <name type="scientific">Cerrena zonata</name>
    <dbReference type="NCBI Taxonomy" id="2478898"/>
    <lineage>
        <taxon>Eukaryota</taxon>
        <taxon>Fungi</taxon>
        <taxon>Dikarya</taxon>
        <taxon>Basidiomycota</taxon>
        <taxon>Agaricomycotina</taxon>
        <taxon>Agaricomycetes</taxon>
        <taxon>Polyporales</taxon>
        <taxon>Cerrenaceae</taxon>
        <taxon>Cerrena</taxon>
    </lineage>
</organism>
<keyword evidence="1" id="KW-0812">Transmembrane</keyword>
<name>A0AAW0GS20_9APHY</name>
<feature type="transmembrane region" description="Helical" evidence="1">
    <location>
        <begin position="12"/>
        <end position="33"/>
    </location>
</feature>
<dbReference type="Proteomes" id="UP001385951">
    <property type="component" value="Unassembled WGS sequence"/>
</dbReference>
<gene>
    <name evidence="2" type="ORF">QCA50_003966</name>
</gene>
<reference evidence="2 3" key="1">
    <citation type="submission" date="2022-09" db="EMBL/GenBank/DDBJ databases">
        <authorList>
            <person name="Palmer J.M."/>
        </authorList>
    </citation>
    <scope>NUCLEOTIDE SEQUENCE [LARGE SCALE GENOMIC DNA]</scope>
    <source>
        <strain evidence="2 3">DSM 7382</strain>
    </source>
</reference>
<keyword evidence="1" id="KW-1133">Transmembrane helix</keyword>
<protein>
    <submittedName>
        <fullName evidence="2">Uncharacterized protein</fullName>
    </submittedName>
</protein>
<dbReference type="AlphaFoldDB" id="A0AAW0GS20"/>
<keyword evidence="1" id="KW-0472">Membrane</keyword>
<feature type="transmembrane region" description="Helical" evidence="1">
    <location>
        <begin position="60"/>
        <end position="87"/>
    </location>
</feature>
<keyword evidence="3" id="KW-1185">Reference proteome</keyword>
<sequence>MMSSYKVFGNTIYGLLLASTVADGTIALFFVFFNNDTGFSDGLFSSASSSSPCTNDPDSWSAVAFGLANAVLGYLTWIWVVVLMVYFNRPKSVHHLCRVRSHTISHAVFGLGYAVITIGIVTTRRAKELGIKNNVASLWTAQPY</sequence>
<evidence type="ECO:0000313" key="2">
    <source>
        <dbReference type="EMBL" id="KAK7692341.1"/>
    </source>
</evidence>
<proteinExistence type="predicted"/>